<dbReference type="EMBL" id="JAWHQM010000004">
    <property type="protein sequence ID" value="KAK5626653.1"/>
    <property type="molecule type" value="Genomic_DNA"/>
</dbReference>
<evidence type="ECO:0000313" key="2">
    <source>
        <dbReference type="EMBL" id="KAK5626653.1"/>
    </source>
</evidence>
<dbReference type="AlphaFoldDB" id="A0AAN7UDH7"/>
<evidence type="ECO:0008006" key="4">
    <source>
        <dbReference type="Google" id="ProtNLM"/>
    </source>
</evidence>
<gene>
    <name evidence="2" type="ORF">RRF57_002368</name>
</gene>
<evidence type="ECO:0000313" key="3">
    <source>
        <dbReference type="Proteomes" id="UP001305414"/>
    </source>
</evidence>
<comment type="caution">
    <text evidence="2">The sequence shown here is derived from an EMBL/GenBank/DDBJ whole genome shotgun (WGS) entry which is preliminary data.</text>
</comment>
<dbReference type="Proteomes" id="UP001305414">
    <property type="component" value="Unassembled WGS sequence"/>
</dbReference>
<evidence type="ECO:0000256" key="1">
    <source>
        <dbReference type="SAM" id="SignalP"/>
    </source>
</evidence>
<sequence length="105" mass="11712">MFSLAFSTYLLQLLLANASQAGGQEARRTDQTFTPSFRSVLRHSRMTILRPVLELRYDIVDMPIICFGQPAAGGVFQPLQSRRVVRLSLSERRGATRDEDQAGVG</sequence>
<name>A0AAN7UDH7_9PEZI</name>
<keyword evidence="3" id="KW-1185">Reference proteome</keyword>
<feature type="signal peptide" evidence="1">
    <location>
        <begin position="1"/>
        <end position="21"/>
    </location>
</feature>
<protein>
    <recommendedName>
        <fullName evidence="4">Secreted protein</fullName>
    </recommendedName>
</protein>
<feature type="chain" id="PRO_5042892690" description="Secreted protein" evidence="1">
    <location>
        <begin position="22"/>
        <end position="105"/>
    </location>
</feature>
<keyword evidence="1" id="KW-0732">Signal</keyword>
<proteinExistence type="predicted"/>
<organism evidence="2 3">
    <name type="scientific">Xylaria bambusicola</name>
    <dbReference type="NCBI Taxonomy" id="326684"/>
    <lineage>
        <taxon>Eukaryota</taxon>
        <taxon>Fungi</taxon>
        <taxon>Dikarya</taxon>
        <taxon>Ascomycota</taxon>
        <taxon>Pezizomycotina</taxon>
        <taxon>Sordariomycetes</taxon>
        <taxon>Xylariomycetidae</taxon>
        <taxon>Xylariales</taxon>
        <taxon>Xylariaceae</taxon>
        <taxon>Xylaria</taxon>
    </lineage>
</organism>
<accession>A0AAN7UDH7</accession>
<reference evidence="2 3" key="1">
    <citation type="submission" date="2023-10" db="EMBL/GenBank/DDBJ databases">
        <title>Draft genome sequence of Xylaria bambusicola isolate GMP-LS, the root and basal stem rot pathogen of sugarcane in Indonesia.</title>
        <authorList>
            <person name="Selvaraj P."/>
            <person name="Muralishankar V."/>
            <person name="Muruganantham S."/>
            <person name="Sp S."/>
            <person name="Haryani S."/>
            <person name="Lau K.J.X."/>
            <person name="Naqvi N.I."/>
        </authorList>
    </citation>
    <scope>NUCLEOTIDE SEQUENCE [LARGE SCALE GENOMIC DNA]</scope>
    <source>
        <strain evidence="2">GMP-LS</strain>
    </source>
</reference>